<dbReference type="PANTHER" id="PTHR31451:SF46">
    <property type="entry name" value="MANNAN ENDO-1,4-BETA-MANNOSIDASE 8"/>
    <property type="match status" value="1"/>
</dbReference>
<dbReference type="GO" id="GO:0016985">
    <property type="term" value="F:mannan endo-1,4-beta-mannosidase activity"/>
    <property type="evidence" value="ECO:0007669"/>
    <property type="project" value="UniProtKB-EC"/>
</dbReference>
<evidence type="ECO:0000313" key="9">
    <source>
        <dbReference type="Proteomes" id="UP000317650"/>
    </source>
</evidence>
<name>A0A4S8JDB5_MUSBA</name>
<dbReference type="PANTHER" id="PTHR31451">
    <property type="match status" value="1"/>
</dbReference>
<evidence type="ECO:0000256" key="1">
    <source>
        <dbReference type="ARBA" id="ARBA00001678"/>
    </source>
</evidence>
<keyword evidence="9" id="KW-1185">Reference proteome</keyword>
<comment type="caution">
    <text evidence="8">The sequence shown here is derived from an EMBL/GenBank/DDBJ whole genome shotgun (WGS) entry which is preliminary data.</text>
</comment>
<protein>
    <recommendedName>
        <fullName evidence="3">mannan endo-1,4-beta-mannosidase</fullName>
        <ecNumber evidence="3">3.2.1.78</ecNumber>
    </recommendedName>
</protein>
<organism evidence="8 9">
    <name type="scientific">Musa balbisiana</name>
    <name type="common">Banana</name>
    <dbReference type="NCBI Taxonomy" id="52838"/>
    <lineage>
        <taxon>Eukaryota</taxon>
        <taxon>Viridiplantae</taxon>
        <taxon>Streptophyta</taxon>
        <taxon>Embryophyta</taxon>
        <taxon>Tracheophyta</taxon>
        <taxon>Spermatophyta</taxon>
        <taxon>Magnoliopsida</taxon>
        <taxon>Liliopsida</taxon>
        <taxon>Zingiberales</taxon>
        <taxon>Musaceae</taxon>
        <taxon>Musa</taxon>
    </lineage>
</organism>
<evidence type="ECO:0000256" key="3">
    <source>
        <dbReference type="ARBA" id="ARBA00012706"/>
    </source>
</evidence>
<evidence type="ECO:0000256" key="4">
    <source>
        <dbReference type="ARBA" id="ARBA00022801"/>
    </source>
</evidence>
<dbReference type="AlphaFoldDB" id="A0A4S8JDB5"/>
<gene>
    <name evidence="8" type="ORF">C4D60_Mb07t05460</name>
</gene>
<dbReference type="GO" id="GO:0000272">
    <property type="term" value="P:polysaccharide catabolic process"/>
    <property type="evidence" value="ECO:0007669"/>
    <property type="project" value="InterPro"/>
</dbReference>
<keyword evidence="5" id="KW-0326">Glycosidase</keyword>
<accession>A0A4S8JDB5</accession>
<evidence type="ECO:0000256" key="5">
    <source>
        <dbReference type="ARBA" id="ARBA00023295"/>
    </source>
</evidence>
<evidence type="ECO:0000256" key="6">
    <source>
        <dbReference type="SAM" id="MobiDB-lite"/>
    </source>
</evidence>
<dbReference type="EC" id="3.2.1.78" evidence="3"/>
<feature type="domain" description="Glycoside hydrolase family 5" evidence="7">
    <location>
        <begin position="46"/>
        <end position="379"/>
    </location>
</feature>
<reference evidence="8 9" key="1">
    <citation type="journal article" date="2019" name="Nat. Plants">
        <title>Genome sequencing of Musa balbisiana reveals subgenome evolution and function divergence in polyploid bananas.</title>
        <authorList>
            <person name="Yao X."/>
        </authorList>
    </citation>
    <scope>NUCLEOTIDE SEQUENCE [LARGE SCALE GENOMIC DNA]</scope>
    <source>
        <strain evidence="9">cv. DH-PKW</strain>
        <tissue evidence="8">Leaves</tissue>
    </source>
</reference>
<feature type="region of interest" description="Disordered" evidence="6">
    <location>
        <begin position="408"/>
        <end position="432"/>
    </location>
</feature>
<dbReference type="InterPro" id="IPR045053">
    <property type="entry name" value="MAN-like"/>
</dbReference>
<dbReference type="STRING" id="52838.A0A4S8JDB5"/>
<dbReference type="Proteomes" id="UP000317650">
    <property type="component" value="Chromosome 7"/>
</dbReference>
<dbReference type="EMBL" id="PYDT01000005">
    <property type="protein sequence ID" value="THU59760.1"/>
    <property type="molecule type" value="Genomic_DNA"/>
</dbReference>
<keyword evidence="4" id="KW-0378">Hydrolase</keyword>
<dbReference type="SUPFAM" id="SSF51445">
    <property type="entry name" value="(Trans)glycosidases"/>
    <property type="match status" value="1"/>
</dbReference>
<comment type="catalytic activity">
    <reaction evidence="1">
        <text>Random hydrolysis of (1-&gt;4)-beta-D-mannosidic linkages in mannans, galactomannans and glucomannans.</text>
        <dbReference type="EC" id="3.2.1.78"/>
    </reaction>
</comment>
<dbReference type="Gene3D" id="3.20.20.80">
    <property type="entry name" value="Glycosidases"/>
    <property type="match status" value="1"/>
</dbReference>
<evidence type="ECO:0000313" key="8">
    <source>
        <dbReference type="EMBL" id="THU59760.1"/>
    </source>
</evidence>
<evidence type="ECO:0000259" key="7">
    <source>
        <dbReference type="Pfam" id="PF26410"/>
    </source>
</evidence>
<dbReference type="Pfam" id="PF26410">
    <property type="entry name" value="GH5_mannosidase"/>
    <property type="match status" value="1"/>
</dbReference>
<dbReference type="InterPro" id="IPR017853">
    <property type="entry name" value="GH"/>
</dbReference>
<sequence>MMGSVRVGTNAGSVRSVLIALAWAAALIRYGAHAMSGTEAEEWGAVERRGTHFVVQGRPFLVHGFNTYWLMVFAADPATRCKVSDVFKDAAAAGLTVCRTWAFNDGGWRALQISPFVYDEEVFKGLDFVVSEARTNGMRLMLSLCNNWEDYGGKAQYVRWGKEAGVDLSGDDDFFSDPTVKSYYKAFVKTVITRVNTFTNVAYKDDPTIMAWELINEPRCPSDPSGDTLQAWFEEMAAYVKSIDPTHLLEIGVEGFYGPSTPERLQLNPNTCAGEEGTDFIRNHQVAGVDFASVHVYSDTWLPDPDSNAHLQFVRDWMHQHMDDAEKLLGMPVVFGEFGVSIKDERFESRFRETFMETVYNTLLSSRMRRDVGGGCLVWQLFPEGTEHMDDGYAVVLAESPSTLHMLSQHSRNLQTHHSKGSCGSSEPHEEL</sequence>
<proteinExistence type="inferred from homology"/>
<dbReference type="FunFam" id="3.20.20.80:FF:000012">
    <property type="entry name" value="Mannan endo-1,4-beta-mannosidase 6"/>
    <property type="match status" value="1"/>
</dbReference>
<dbReference type="InterPro" id="IPR001547">
    <property type="entry name" value="Glyco_hydro_5"/>
</dbReference>
<comment type="similarity">
    <text evidence="2">Belongs to the glycosyl hydrolase 5 (cellulase A) family.</text>
</comment>
<evidence type="ECO:0000256" key="2">
    <source>
        <dbReference type="ARBA" id="ARBA00005641"/>
    </source>
</evidence>